<dbReference type="NCBIfam" id="NF009558">
    <property type="entry name" value="PRK13013.1"/>
    <property type="match status" value="1"/>
</dbReference>
<dbReference type="NCBIfam" id="TIGR01910">
    <property type="entry name" value="DapE-ArgE"/>
    <property type="match status" value="1"/>
</dbReference>
<dbReference type="PANTHER" id="PTHR43808:SF32">
    <property type="entry name" value="ARGE_DAPE-RELATED DEACYLASE"/>
    <property type="match status" value="1"/>
</dbReference>
<dbReference type="InterPro" id="IPR011650">
    <property type="entry name" value="Peptidase_M20_dimer"/>
</dbReference>
<evidence type="ECO:0000256" key="3">
    <source>
        <dbReference type="ARBA" id="ARBA00006247"/>
    </source>
</evidence>
<dbReference type="Gene3D" id="3.30.70.360">
    <property type="match status" value="1"/>
</dbReference>
<evidence type="ECO:0000256" key="2">
    <source>
        <dbReference type="ARBA" id="ARBA00001947"/>
    </source>
</evidence>
<name>A0A2N5XUF9_9HYPH</name>
<evidence type="ECO:0000256" key="1">
    <source>
        <dbReference type="ARBA" id="ARBA00001941"/>
    </source>
</evidence>
<dbReference type="GO" id="GO:0016787">
    <property type="term" value="F:hydrolase activity"/>
    <property type="evidence" value="ECO:0007669"/>
    <property type="project" value="UniProtKB-KW"/>
</dbReference>
<keyword evidence="10" id="KW-1185">Reference proteome</keyword>
<dbReference type="OrthoDB" id="9809784at2"/>
<evidence type="ECO:0000256" key="5">
    <source>
        <dbReference type="ARBA" id="ARBA00022801"/>
    </source>
</evidence>
<sequence length="424" mass="46479">MEELIKRIESKRDDLVALTQDLIRFPTINPPGEAYAPCARFIGERLAYRGFSVQYIRAFNTPGDSDTYPRLNVIARYEGKRPGPCVHFNSHIDVVEVGKGWTRPPFEGVIEGDNIYGRGACDMKGGLAASIIAAEAYIECNPDFAGAIEISGTCDEESGGFGGVAYLAKRGFFDPDRVDHVIIPEPLNKDRICLGHRGVWWAEIETHGHIAHGSMPFLGDCAIRHMGAVLDAFETTLFPALALKRTDMPVVPEGAKQSTLNINSIHGGQTEGADGLPSPCVPDSCRMIIDRRFLIEEDIGAVKREISHLLDTLKAKRPSFTYDLRELFEVLPTMTDKDQPVVKAVSGAISQILGTQPDYVISPGTYDQKHIDRIGKLKDCIAYGPGILDLAHQPDEYVGIKDMVDSTKIMALAIQTLLGNTNPS</sequence>
<dbReference type="AlphaFoldDB" id="A0A2N5XUF9"/>
<dbReference type="InterPro" id="IPR010182">
    <property type="entry name" value="ArgE/DapE"/>
</dbReference>
<evidence type="ECO:0000313" key="10">
    <source>
        <dbReference type="Proteomes" id="UP000234881"/>
    </source>
</evidence>
<dbReference type="Pfam" id="PF07687">
    <property type="entry name" value="M20_dimer"/>
    <property type="match status" value="1"/>
</dbReference>
<evidence type="ECO:0000256" key="7">
    <source>
        <dbReference type="ARBA" id="ARBA00023285"/>
    </source>
</evidence>
<comment type="similarity">
    <text evidence="3">Belongs to the peptidase M20A family.</text>
</comment>
<organism evidence="9 10">
    <name type="scientific">Cohaesibacter celericrescens</name>
    <dbReference type="NCBI Taxonomy" id="2067669"/>
    <lineage>
        <taxon>Bacteria</taxon>
        <taxon>Pseudomonadati</taxon>
        <taxon>Pseudomonadota</taxon>
        <taxon>Alphaproteobacteria</taxon>
        <taxon>Hyphomicrobiales</taxon>
        <taxon>Cohaesibacteraceae</taxon>
    </lineage>
</organism>
<keyword evidence="6" id="KW-0862">Zinc</keyword>
<dbReference type="InterPro" id="IPR050072">
    <property type="entry name" value="Peptidase_M20A"/>
</dbReference>
<accession>A0A2N5XUF9</accession>
<keyword evidence="5" id="KW-0378">Hydrolase</keyword>
<dbReference type="EMBL" id="PKUQ01000011">
    <property type="protein sequence ID" value="PLW78110.1"/>
    <property type="molecule type" value="Genomic_DNA"/>
</dbReference>
<dbReference type="InterPro" id="IPR036264">
    <property type="entry name" value="Bact_exopeptidase_dim_dom"/>
</dbReference>
<reference evidence="9 10" key="1">
    <citation type="submission" date="2018-01" db="EMBL/GenBank/DDBJ databases">
        <title>The draft genome sequence of Cohaesibacter sp. H1304.</title>
        <authorList>
            <person name="Wang N.-N."/>
            <person name="Du Z.-J."/>
        </authorList>
    </citation>
    <scope>NUCLEOTIDE SEQUENCE [LARGE SCALE GENOMIC DNA]</scope>
    <source>
        <strain evidence="9 10">H1304</strain>
    </source>
</reference>
<dbReference type="InterPro" id="IPR002933">
    <property type="entry name" value="Peptidase_M20"/>
</dbReference>
<dbReference type="SUPFAM" id="SSF53187">
    <property type="entry name" value="Zn-dependent exopeptidases"/>
    <property type="match status" value="1"/>
</dbReference>
<keyword evidence="4" id="KW-0479">Metal-binding</keyword>
<evidence type="ECO:0000259" key="8">
    <source>
        <dbReference type="Pfam" id="PF07687"/>
    </source>
</evidence>
<comment type="cofactor">
    <cofactor evidence="2">
        <name>Zn(2+)</name>
        <dbReference type="ChEBI" id="CHEBI:29105"/>
    </cofactor>
</comment>
<dbReference type="Proteomes" id="UP000234881">
    <property type="component" value="Unassembled WGS sequence"/>
</dbReference>
<comment type="caution">
    <text evidence="9">The sequence shown here is derived from an EMBL/GenBank/DDBJ whole genome shotgun (WGS) entry which is preliminary data.</text>
</comment>
<evidence type="ECO:0000256" key="4">
    <source>
        <dbReference type="ARBA" id="ARBA00022723"/>
    </source>
</evidence>
<evidence type="ECO:0000256" key="6">
    <source>
        <dbReference type="ARBA" id="ARBA00022833"/>
    </source>
</evidence>
<evidence type="ECO:0000313" key="9">
    <source>
        <dbReference type="EMBL" id="PLW78110.1"/>
    </source>
</evidence>
<dbReference type="SUPFAM" id="SSF55031">
    <property type="entry name" value="Bacterial exopeptidase dimerisation domain"/>
    <property type="match status" value="1"/>
</dbReference>
<dbReference type="Gene3D" id="3.40.630.10">
    <property type="entry name" value="Zn peptidases"/>
    <property type="match status" value="2"/>
</dbReference>
<comment type="cofactor">
    <cofactor evidence="1">
        <name>Co(2+)</name>
        <dbReference type="ChEBI" id="CHEBI:48828"/>
    </cofactor>
</comment>
<dbReference type="PANTHER" id="PTHR43808">
    <property type="entry name" value="ACETYLORNITHINE DEACETYLASE"/>
    <property type="match status" value="1"/>
</dbReference>
<dbReference type="GO" id="GO:0046872">
    <property type="term" value="F:metal ion binding"/>
    <property type="evidence" value="ECO:0007669"/>
    <property type="project" value="UniProtKB-KW"/>
</dbReference>
<dbReference type="Pfam" id="PF01546">
    <property type="entry name" value="Peptidase_M20"/>
    <property type="match status" value="1"/>
</dbReference>
<gene>
    <name evidence="9" type="ORF">C0081_06080</name>
</gene>
<dbReference type="RefSeq" id="WP_101533017.1">
    <property type="nucleotide sequence ID" value="NZ_JBFHIU010000017.1"/>
</dbReference>
<feature type="domain" description="Peptidase M20 dimerisation" evidence="8">
    <location>
        <begin position="195"/>
        <end position="315"/>
    </location>
</feature>
<keyword evidence="7" id="KW-0170">Cobalt</keyword>
<protein>
    <submittedName>
        <fullName evidence="9">Succinyl-diaminopimelate desuccinylase</fullName>
    </submittedName>
</protein>
<proteinExistence type="inferred from homology"/>